<sequence length="246" mass="26887">MPLFSTTTPGASSASGTPASSSRRDPAPSPQTSQFNRLLDLVTEHESRTRDQDVKIAELSRKLAAMEEERSGSRETAASPLRSNHGDADALAQEVSQLRTAVQTMSKTVSLLNSEAEAARARQREFADEVQRRVQEGQREIDACVAEVNRLRDSSAATYKHLKHQCKSYVLENIGARRAELEALVAGEVARVEGKIQASADLMSRRHEEGVAALEERLRSAAAERAQARHGGGREGPGVRHGVRRR</sequence>
<feature type="region of interest" description="Disordered" evidence="1">
    <location>
        <begin position="220"/>
        <end position="246"/>
    </location>
</feature>
<feature type="region of interest" description="Disordered" evidence="1">
    <location>
        <begin position="1"/>
        <end position="36"/>
    </location>
</feature>
<reference evidence="2 3" key="1">
    <citation type="submission" date="2024-03" db="EMBL/GenBank/DDBJ databases">
        <title>Complete genome sequence of the green alga Chloropicon roscoffensis RCC1871.</title>
        <authorList>
            <person name="Lemieux C."/>
            <person name="Pombert J.-F."/>
            <person name="Otis C."/>
            <person name="Turmel M."/>
        </authorList>
    </citation>
    <scope>NUCLEOTIDE SEQUENCE [LARGE SCALE GENOMIC DNA]</scope>
    <source>
        <strain evidence="2 3">RCC1871</strain>
    </source>
</reference>
<protein>
    <recommendedName>
        <fullName evidence="4">SWI5-dependent HO expression protein 3</fullName>
    </recommendedName>
</protein>
<proteinExistence type="predicted"/>
<evidence type="ECO:0000313" key="3">
    <source>
        <dbReference type="Proteomes" id="UP001472866"/>
    </source>
</evidence>
<dbReference type="AlphaFoldDB" id="A0AAX4PGQ0"/>
<gene>
    <name evidence="2" type="ORF">HKI87_11g68250</name>
</gene>
<name>A0AAX4PGQ0_9CHLO</name>
<evidence type="ECO:0008006" key="4">
    <source>
        <dbReference type="Google" id="ProtNLM"/>
    </source>
</evidence>
<feature type="region of interest" description="Disordered" evidence="1">
    <location>
        <begin position="65"/>
        <end position="87"/>
    </location>
</feature>
<feature type="compositionally biased region" description="Low complexity" evidence="1">
    <location>
        <begin position="1"/>
        <end position="21"/>
    </location>
</feature>
<dbReference type="Proteomes" id="UP001472866">
    <property type="component" value="Chromosome 11"/>
</dbReference>
<organism evidence="2 3">
    <name type="scientific">Chloropicon roscoffensis</name>
    <dbReference type="NCBI Taxonomy" id="1461544"/>
    <lineage>
        <taxon>Eukaryota</taxon>
        <taxon>Viridiplantae</taxon>
        <taxon>Chlorophyta</taxon>
        <taxon>Chloropicophyceae</taxon>
        <taxon>Chloropicales</taxon>
        <taxon>Chloropicaceae</taxon>
        <taxon>Chloropicon</taxon>
    </lineage>
</organism>
<keyword evidence="3" id="KW-1185">Reference proteome</keyword>
<accession>A0AAX4PGQ0</accession>
<evidence type="ECO:0000256" key="1">
    <source>
        <dbReference type="SAM" id="MobiDB-lite"/>
    </source>
</evidence>
<dbReference type="EMBL" id="CP151511">
    <property type="protein sequence ID" value="WZN65268.1"/>
    <property type="molecule type" value="Genomic_DNA"/>
</dbReference>
<evidence type="ECO:0000313" key="2">
    <source>
        <dbReference type="EMBL" id="WZN65268.1"/>
    </source>
</evidence>